<feature type="compositionally biased region" description="Low complexity" evidence="3">
    <location>
        <begin position="287"/>
        <end position="296"/>
    </location>
</feature>
<feature type="region of interest" description="Disordered" evidence="3">
    <location>
        <begin position="280"/>
        <end position="303"/>
    </location>
</feature>
<dbReference type="EMBL" id="FORO01000034">
    <property type="protein sequence ID" value="SFJ49605.1"/>
    <property type="molecule type" value="Genomic_DNA"/>
</dbReference>
<organism evidence="5 6">
    <name type="scientific">Natronobacterium gregoryi</name>
    <dbReference type="NCBI Taxonomy" id="44930"/>
    <lineage>
        <taxon>Archaea</taxon>
        <taxon>Methanobacteriati</taxon>
        <taxon>Methanobacteriota</taxon>
        <taxon>Stenosarchaea group</taxon>
        <taxon>Halobacteria</taxon>
        <taxon>Halobacteriales</taxon>
        <taxon>Natrialbaceae</taxon>
        <taxon>Natronobacterium</taxon>
    </lineage>
</organism>
<evidence type="ECO:0000256" key="1">
    <source>
        <dbReference type="ARBA" id="ARBA00022737"/>
    </source>
</evidence>
<dbReference type="PROSITE" id="PS00683">
    <property type="entry name" value="RHODANESE_2"/>
    <property type="match status" value="1"/>
</dbReference>
<dbReference type="Pfam" id="PF00581">
    <property type="entry name" value="Rhodanese"/>
    <property type="match status" value="2"/>
</dbReference>
<dbReference type="InterPro" id="IPR036873">
    <property type="entry name" value="Rhodanese-like_dom_sf"/>
</dbReference>
<dbReference type="PANTHER" id="PTHR43855:SF1">
    <property type="entry name" value="THIOSULFATE SULFURTRANSFERASE"/>
    <property type="match status" value="1"/>
</dbReference>
<dbReference type="InterPro" id="IPR001307">
    <property type="entry name" value="Thiosulphate_STrfase_CS"/>
</dbReference>
<gene>
    <name evidence="5" type="ORF">SAMN05443661_13423</name>
</gene>
<evidence type="ECO:0000313" key="5">
    <source>
        <dbReference type="EMBL" id="SFJ49605.1"/>
    </source>
</evidence>
<dbReference type="PROSITE" id="PS00380">
    <property type="entry name" value="RHODANESE_1"/>
    <property type="match status" value="1"/>
</dbReference>
<feature type="domain" description="Rhodanese" evidence="4">
    <location>
        <begin position="34"/>
        <end position="134"/>
    </location>
</feature>
<proteinExistence type="predicted"/>
<dbReference type="SMART" id="SM00450">
    <property type="entry name" value="RHOD"/>
    <property type="match status" value="2"/>
</dbReference>
<protein>
    <recommendedName>
        <fullName evidence="2">Sulfurtransferase</fullName>
    </recommendedName>
</protein>
<dbReference type="Gene3D" id="3.40.250.10">
    <property type="entry name" value="Rhodanese-like domain"/>
    <property type="match status" value="2"/>
</dbReference>
<evidence type="ECO:0000313" key="6">
    <source>
        <dbReference type="Proteomes" id="UP000182829"/>
    </source>
</evidence>
<dbReference type="InterPro" id="IPR001763">
    <property type="entry name" value="Rhodanese-like_dom"/>
</dbReference>
<evidence type="ECO:0000259" key="4">
    <source>
        <dbReference type="PROSITE" id="PS50206"/>
    </source>
</evidence>
<dbReference type="GO" id="GO:0004792">
    <property type="term" value="F:thiosulfate-cyanide sulfurtransferase activity"/>
    <property type="evidence" value="ECO:0007669"/>
    <property type="project" value="InterPro"/>
</dbReference>
<dbReference type="SUPFAM" id="SSF52821">
    <property type="entry name" value="Rhodanese/Cell cycle control phosphatase"/>
    <property type="match status" value="2"/>
</dbReference>
<reference evidence="5 6" key="1">
    <citation type="submission" date="2016-10" db="EMBL/GenBank/DDBJ databases">
        <authorList>
            <person name="de Groot N.N."/>
        </authorList>
    </citation>
    <scope>NUCLEOTIDE SEQUENCE [LARGE SCALE GENOMIC DNA]</scope>
    <source>
        <strain evidence="5 6">SP2</strain>
    </source>
</reference>
<sequence length="303" mass="33718">MAASLNACFAMKPNQDPLADPEWVSETLSAFERDDPAYRLLEVDIDTSRYDRGHIPGAISVDWENDVAGELGRDIVDADAFEAVMEACGVTNDTTLVLYGDEANWFAAHVYWVCKYYGHDDVRLMDGGRHYWNWHDYEWTTAVPSVTPGEYTVDETDETIRAYEADVKRALETEQPIIDVRNPQEYRGGSPPPEIPKTTDSEGHIPGAENVPWAKAVRPDGSFKSKEQLREVYDVDEDDSAVAYCRIGERASVTWFVLHELLGVDATNYDGSWTEWSQLEDAPIETGEPGASSPVGSVGGDGR</sequence>
<keyword evidence="5" id="KW-0670">Pyruvate</keyword>
<dbReference type="Proteomes" id="UP000182829">
    <property type="component" value="Unassembled WGS sequence"/>
</dbReference>
<feature type="domain" description="Rhodanese" evidence="4">
    <location>
        <begin position="177"/>
        <end position="285"/>
    </location>
</feature>
<name>A0A1I3RTD2_9EURY</name>
<dbReference type="PANTHER" id="PTHR43855">
    <property type="entry name" value="THIOSULFATE SULFURTRANSFERASE"/>
    <property type="match status" value="1"/>
</dbReference>
<dbReference type="PROSITE" id="PS50206">
    <property type="entry name" value="RHODANESE_3"/>
    <property type="match status" value="2"/>
</dbReference>
<keyword evidence="2 5" id="KW-0808">Transferase</keyword>
<dbReference type="OMA" id="WIEYSHA"/>
<dbReference type="InterPro" id="IPR051126">
    <property type="entry name" value="Thiosulfate_sulfurtransferase"/>
</dbReference>
<accession>A0A1I3RTD2</accession>
<evidence type="ECO:0000256" key="2">
    <source>
        <dbReference type="RuleBase" id="RU000507"/>
    </source>
</evidence>
<evidence type="ECO:0000256" key="3">
    <source>
        <dbReference type="SAM" id="MobiDB-lite"/>
    </source>
</evidence>
<feature type="region of interest" description="Disordered" evidence="3">
    <location>
        <begin position="182"/>
        <end position="208"/>
    </location>
</feature>
<dbReference type="CDD" id="cd01449">
    <property type="entry name" value="TST_Repeat_2"/>
    <property type="match status" value="1"/>
</dbReference>
<dbReference type="CDD" id="cd01448">
    <property type="entry name" value="TST_Repeat_1"/>
    <property type="match status" value="1"/>
</dbReference>
<keyword evidence="1" id="KW-0677">Repeat</keyword>
<dbReference type="AlphaFoldDB" id="A0A1I3RTD2"/>